<dbReference type="PANTHER" id="PTHR31143">
    <property type="match status" value="1"/>
</dbReference>
<dbReference type="Gene3D" id="3.40.630.30">
    <property type="match status" value="1"/>
</dbReference>
<dbReference type="EMBL" id="BORP01000002">
    <property type="protein sequence ID" value="GIO26788.1"/>
    <property type="molecule type" value="Genomic_DNA"/>
</dbReference>
<sequence length="283" mass="32111">MKVYLETSINNYLSKVEELLLKDEANNNLMLGLLERGRNNIGIYTNGIRLGVVEEDGEVIYAFMQTPPNKWILAKIDSVQKNIIPAIVQFLFTNKYPVPGVLGPLKQVEEFVDSWKAVSGKRADLSMKQLIYQLDSVRVTPDPRGELMIAEDTHTPLAKRWLYQFAKEARMPMTKQEADSMAVSFIQKQSLFLWKMGDEIVSMANNSRRTRNGSTINAVFTPDEHKRKGYATSIVAALSQKLLDDGFTFCSLYTDADNPTSNSIYQKIGYYIVGESVEYYFVS</sequence>
<evidence type="ECO:0000259" key="1">
    <source>
        <dbReference type="PROSITE" id="PS51186"/>
    </source>
</evidence>
<organism evidence="2 3">
    <name type="scientific">Ornithinibacillus bavariensis</name>
    <dbReference type="NCBI Taxonomy" id="545502"/>
    <lineage>
        <taxon>Bacteria</taxon>
        <taxon>Bacillati</taxon>
        <taxon>Bacillota</taxon>
        <taxon>Bacilli</taxon>
        <taxon>Bacillales</taxon>
        <taxon>Bacillaceae</taxon>
        <taxon>Ornithinibacillus</taxon>
    </lineage>
</organism>
<dbReference type="GO" id="GO:0016747">
    <property type="term" value="F:acyltransferase activity, transferring groups other than amino-acyl groups"/>
    <property type="evidence" value="ECO:0007669"/>
    <property type="project" value="InterPro"/>
</dbReference>
<dbReference type="PANTHER" id="PTHR31143:SF2">
    <property type="entry name" value="FR47-LIKE DOMAIN-CONTAINING PROTEIN-RELATED"/>
    <property type="match status" value="1"/>
</dbReference>
<dbReference type="InterPro" id="IPR013653">
    <property type="entry name" value="GCN5-like_dom"/>
</dbReference>
<name>A0A920C6N9_9BACI</name>
<accession>A0A920C6N9</accession>
<dbReference type="PROSITE" id="PS51186">
    <property type="entry name" value="GNAT"/>
    <property type="match status" value="1"/>
</dbReference>
<comment type="caution">
    <text evidence="2">The sequence shown here is derived from an EMBL/GenBank/DDBJ whole genome shotgun (WGS) entry which is preliminary data.</text>
</comment>
<proteinExistence type="predicted"/>
<dbReference type="AlphaFoldDB" id="A0A920C6N9"/>
<dbReference type="Pfam" id="PF08445">
    <property type="entry name" value="FR47"/>
    <property type="match status" value="1"/>
</dbReference>
<reference evidence="2" key="1">
    <citation type="submission" date="2021-03" db="EMBL/GenBank/DDBJ databases">
        <title>Antimicrobial resistance genes in bacteria isolated from Japanese honey, and their potential for conferring macrolide and lincosamide resistance in the American foulbrood pathogen Paenibacillus larvae.</title>
        <authorList>
            <person name="Okamoto M."/>
            <person name="Kumagai M."/>
            <person name="Kanamori H."/>
            <person name="Takamatsu D."/>
        </authorList>
    </citation>
    <scope>NUCLEOTIDE SEQUENCE</scope>
    <source>
        <strain evidence="2">J43TS3</strain>
    </source>
</reference>
<protein>
    <submittedName>
        <fullName evidence="2">Acetyltransferase</fullName>
    </submittedName>
</protein>
<dbReference type="RefSeq" id="WP_212920297.1">
    <property type="nucleotide sequence ID" value="NZ_BORP01000002.1"/>
</dbReference>
<dbReference type="Proteomes" id="UP000676917">
    <property type="component" value="Unassembled WGS sequence"/>
</dbReference>
<dbReference type="SUPFAM" id="SSF55729">
    <property type="entry name" value="Acyl-CoA N-acyltransferases (Nat)"/>
    <property type="match status" value="1"/>
</dbReference>
<feature type="domain" description="N-acetyltransferase" evidence="1">
    <location>
        <begin position="147"/>
        <end position="283"/>
    </location>
</feature>
<dbReference type="InterPro" id="IPR016181">
    <property type="entry name" value="Acyl_CoA_acyltransferase"/>
</dbReference>
<evidence type="ECO:0000313" key="2">
    <source>
        <dbReference type="EMBL" id="GIO26788.1"/>
    </source>
</evidence>
<keyword evidence="3" id="KW-1185">Reference proteome</keyword>
<evidence type="ECO:0000313" key="3">
    <source>
        <dbReference type="Proteomes" id="UP000676917"/>
    </source>
</evidence>
<dbReference type="InterPro" id="IPR000182">
    <property type="entry name" value="GNAT_dom"/>
</dbReference>
<gene>
    <name evidence="2" type="ORF">J43TS3_13990</name>
</gene>
<dbReference type="InterPro" id="IPR027365">
    <property type="entry name" value="GNAT_acetyltra_YdfB-like"/>
</dbReference>